<dbReference type="Pfam" id="PF13947">
    <property type="entry name" value="GUB_WAK_bind"/>
    <property type="match status" value="2"/>
</dbReference>
<feature type="domain" description="Protein kinase" evidence="15">
    <location>
        <begin position="272"/>
        <end position="548"/>
    </location>
</feature>
<protein>
    <recommendedName>
        <fullName evidence="15">Protein kinase domain-containing protein</fullName>
    </recommendedName>
</protein>
<feature type="binding site" evidence="12">
    <location>
        <position position="967"/>
    </location>
    <ligand>
        <name>ATP</name>
        <dbReference type="ChEBI" id="CHEBI:30616"/>
    </ligand>
</feature>
<feature type="transmembrane region" description="Helical" evidence="14">
    <location>
        <begin position="874"/>
        <end position="903"/>
    </location>
</feature>
<dbReference type="SMART" id="SM00220">
    <property type="entry name" value="S_TKc"/>
    <property type="match status" value="2"/>
</dbReference>
<feature type="domain" description="Protein kinase" evidence="15">
    <location>
        <begin position="939"/>
        <end position="1216"/>
    </location>
</feature>
<proteinExistence type="predicted"/>
<feature type="transmembrane region" description="Helical" evidence="14">
    <location>
        <begin position="211"/>
        <end position="234"/>
    </location>
</feature>
<feature type="compositionally biased region" description="Polar residues" evidence="13">
    <location>
        <begin position="1251"/>
        <end position="1264"/>
    </location>
</feature>
<dbReference type="InterPro" id="IPR000719">
    <property type="entry name" value="Prot_kinase_dom"/>
</dbReference>
<evidence type="ECO:0000313" key="16">
    <source>
        <dbReference type="EMBL" id="KAF4380439.1"/>
    </source>
</evidence>
<evidence type="ECO:0000259" key="15">
    <source>
        <dbReference type="PROSITE" id="PS50011"/>
    </source>
</evidence>
<dbReference type="PROSITE" id="PS00108">
    <property type="entry name" value="PROTEIN_KINASE_ST"/>
    <property type="match status" value="2"/>
</dbReference>
<dbReference type="Gene3D" id="1.10.510.10">
    <property type="entry name" value="Transferase(Phosphotransferase) domain 1"/>
    <property type="match status" value="2"/>
</dbReference>
<evidence type="ECO:0000256" key="6">
    <source>
        <dbReference type="ARBA" id="ARBA00022741"/>
    </source>
</evidence>
<dbReference type="InterPro" id="IPR017441">
    <property type="entry name" value="Protein_kinase_ATP_BS"/>
</dbReference>
<evidence type="ECO:0000256" key="1">
    <source>
        <dbReference type="ARBA" id="ARBA00004479"/>
    </source>
</evidence>
<dbReference type="Gene3D" id="3.30.200.20">
    <property type="entry name" value="Phosphorylase Kinase, domain 1"/>
    <property type="match status" value="2"/>
</dbReference>
<comment type="caution">
    <text evidence="16">The sequence shown here is derived from an EMBL/GenBank/DDBJ whole genome shotgun (WGS) entry which is preliminary data.</text>
</comment>
<reference evidence="16 17" key="1">
    <citation type="journal article" date="2020" name="bioRxiv">
        <title>Sequence and annotation of 42 cannabis genomes reveals extensive copy number variation in cannabinoid synthesis and pathogen resistance genes.</title>
        <authorList>
            <person name="Mckernan K.J."/>
            <person name="Helbert Y."/>
            <person name="Kane L.T."/>
            <person name="Ebling H."/>
            <person name="Zhang L."/>
            <person name="Liu B."/>
            <person name="Eaton Z."/>
            <person name="Mclaughlin S."/>
            <person name="Kingan S."/>
            <person name="Baybayan P."/>
            <person name="Concepcion G."/>
            <person name="Jordan M."/>
            <person name="Riva A."/>
            <person name="Barbazuk W."/>
            <person name="Harkins T."/>
        </authorList>
    </citation>
    <scope>NUCLEOTIDE SEQUENCE [LARGE SCALE GENOMIC DNA]</scope>
    <source>
        <strain evidence="17">cv. Jamaican Lion 4</strain>
        <tissue evidence="16">Leaf</tissue>
    </source>
</reference>
<sequence length="1264" mass="143156">AQINNGSCSPSSCGKIQNISYPFRLNSDPSNCGHKNYILSCHKNVTTLKLFHGKYTVEAINYTKETIRIVDSGLQKGNCSTLPHYPLSNYNFTFWNDPYTRFSRHEPESYFLSNTLVFLSCERPVKSHLYIDTSSCFKIMSGELITVRDLDESCVVVLTTLVSDQINNNGNALSFMDIHNEMAFGFELSWTISTRFQLQTRLSLWQEFLSILSRGFIVGRVILGTLCVCILLIYKWRRRHLSMYDHIEEFLQSNNNLTPIRYSYSDIKKMSHGFKDKLGEGGYGSVYKGRLRSGHFVAIKIMDTSKGNGEDFINEVATIGRIHHVNVVRLIGFCVEGSKRALVYDFMANGSLDKHIFSKEGIESLSYKMMFEMSLGVARGIEYLHRGCEMQILHFDIKPHNILLDENFVTKVSDFGLARLCPLDNNTVSLTAARGTLGYIAPELFYKNIGGVSYKADVYSFGMLLMEMASRRRNLNSAEKSSRVHFPSWVSNQFSEGMDIDFGVDTMEESKIIKKMMIVALWCIQFKPSDRPSMTKVVEMLEEQTEFLELPPTKFSYYSNEDHGECSSSSMWPSTGDNYSDNTTFTHNCKLDKPQQVAVCQRHIFNGGGRFNCNNVVTIRATEAGKLHAETEHVPTGQSLSQRGQAALFDKIAQNNQCSPSSCGKIKNISYPFSLKSDPKSCGDQRYVLSCENNITILNLYSGKYSVEAINYINHTIRVVDPGIQKGNCSSLPRYPISRYNFRQGDPYELQQWSTDWTLKLMSKTLVFVSCEKTVKSHFYIDTSSCSSNNYKNHSYVIVNGSLTVSDMDKSCGVKLTTLVSQHRNNNTNASSFMDIHNEMAFGFKLSWIPGTTPLPIRISLWDQILQDLSTYRYLILFILGAVIVGRAILGTPCLCIFLFYTWRRRHLSMYDRIEEFLQSYNNLVPIRYSYSDIRKMSQGFKDKLGEGGYGSVYKGKLRSGHLVAIKMLDASKGNGDDFVNEVATIGRIHHVNVVRLIGFCVEGSKRALIYDFMTNGSLDKHIFSKEGIDSLSYEMMFEISLGVARGIEYLHQGCEMQILHFDIKPHNILLDENFVTKVSDFGLARLCPLDNNIVSLTAARGTLGYIAPELFYKNLGGVSYKADVYSFGMLLMEMASRRRNINSAVENSSRVHFPSWVSNQFSEGNDFDFGVGTVEEVKIIKKMMIIALWCIQFKPSDRPSMTKVVEMLEDQTESLEMPPTKFTFYCSNEAAMEDLGENSSSSTWSSTQSGDNYSDTNFSQISD</sequence>
<dbReference type="GO" id="GO:0030247">
    <property type="term" value="F:polysaccharide binding"/>
    <property type="evidence" value="ECO:0007669"/>
    <property type="project" value="InterPro"/>
</dbReference>
<evidence type="ECO:0000256" key="11">
    <source>
        <dbReference type="ARBA" id="ARBA00023180"/>
    </source>
</evidence>
<dbReference type="PROSITE" id="PS00107">
    <property type="entry name" value="PROTEIN_KINASE_ATP"/>
    <property type="match status" value="2"/>
</dbReference>
<gene>
    <name evidence="16" type="ORF">F8388_024732</name>
</gene>
<evidence type="ECO:0000256" key="10">
    <source>
        <dbReference type="ARBA" id="ARBA00023136"/>
    </source>
</evidence>
<dbReference type="CDD" id="cd14066">
    <property type="entry name" value="STKc_IRAK"/>
    <property type="match status" value="1"/>
</dbReference>
<dbReference type="EMBL" id="JAATIP010000065">
    <property type="protein sequence ID" value="KAF4380439.1"/>
    <property type="molecule type" value="Genomic_DNA"/>
</dbReference>
<evidence type="ECO:0000256" key="7">
    <source>
        <dbReference type="ARBA" id="ARBA00022777"/>
    </source>
</evidence>
<keyword evidence="6 12" id="KW-0547">Nucleotide-binding</keyword>
<name>A0A7J6GEB6_CANSA</name>
<dbReference type="GO" id="GO:0004674">
    <property type="term" value="F:protein serine/threonine kinase activity"/>
    <property type="evidence" value="ECO:0007669"/>
    <property type="project" value="UniProtKB-KW"/>
</dbReference>
<dbReference type="FunFam" id="3.30.200.20:FF:000178">
    <property type="entry name" value="serine/threonine-protein kinase PBS1-like"/>
    <property type="match status" value="2"/>
</dbReference>
<evidence type="ECO:0000256" key="2">
    <source>
        <dbReference type="ARBA" id="ARBA00022527"/>
    </source>
</evidence>
<dbReference type="InterPro" id="IPR008271">
    <property type="entry name" value="Ser/Thr_kinase_AS"/>
</dbReference>
<dbReference type="GO" id="GO:0016020">
    <property type="term" value="C:membrane"/>
    <property type="evidence" value="ECO:0007669"/>
    <property type="project" value="UniProtKB-SubCell"/>
</dbReference>
<keyword evidence="5" id="KW-0732">Signal</keyword>
<dbReference type="InterPro" id="IPR025287">
    <property type="entry name" value="WAK_GUB"/>
</dbReference>
<evidence type="ECO:0000256" key="4">
    <source>
        <dbReference type="ARBA" id="ARBA00022692"/>
    </source>
</evidence>
<organism evidence="16 17">
    <name type="scientific">Cannabis sativa</name>
    <name type="common">Hemp</name>
    <name type="synonym">Marijuana</name>
    <dbReference type="NCBI Taxonomy" id="3483"/>
    <lineage>
        <taxon>Eukaryota</taxon>
        <taxon>Viridiplantae</taxon>
        <taxon>Streptophyta</taxon>
        <taxon>Embryophyta</taxon>
        <taxon>Tracheophyta</taxon>
        <taxon>Spermatophyta</taxon>
        <taxon>Magnoliopsida</taxon>
        <taxon>eudicotyledons</taxon>
        <taxon>Gunneridae</taxon>
        <taxon>Pentapetalae</taxon>
        <taxon>rosids</taxon>
        <taxon>fabids</taxon>
        <taxon>Rosales</taxon>
        <taxon>Cannabaceae</taxon>
        <taxon>Cannabis</taxon>
    </lineage>
</organism>
<keyword evidence="8 12" id="KW-0067">ATP-binding</keyword>
<feature type="region of interest" description="Disordered" evidence="13">
    <location>
        <begin position="1237"/>
        <end position="1264"/>
    </location>
</feature>
<feature type="non-terminal residue" evidence="16">
    <location>
        <position position="1"/>
    </location>
</feature>
<dbReference type="SUPFAM" id="SSF56112">
    <property type="entry name" value="Protein kinase-like (PK-like)"/>
    <property type="match status" value="2"/>
</dbReference>
<dbReference type="PROSITE" id="PS50011">
    <property type="entry name" value="PROTEIN_KINASE_DOM"/>
    <property type="match status" value="2"/>
</dbReference>
<dbReference type="GO" id="GO:0005524">
    <property type="term" value="F:ATP binding"/>
    <property type="evidence" value="ECO:0007669"/>
    <property type="project" value="UniProtKB-UniRule"/>
</dbReference>
<evidence type="ECO:0000256" key="12">
    <source>
        <dbReference type="PROSITE-ProRule" id="PRU10141"/>
    </source>
</evidence>
<evidence type="ECO:0000256" key="14">
    <source>
        <dbReference type="SAM" id="Phobius"/>
    </source>
</evidence>
<dbReference type="Proteomes" id="UP000525078">
    <property type="component" value="Unassembled WGS sequence"/>
</dbReference>
<dbReference type="InterPro" id="IPR045874">
    <property type="entry name" value="LRK10/LRL21-25-like"/>
</dbReference>
<evidence type="ECO:0000256" key="9">
    <source>
        <dbReference type="ARBA" id="ARBA00022989"/>
    </source>
</evidence>
<keyword evidence="2" id="KW-0723">Serine/threonine-protein kinase</keyword>
<evidence type="ECO:0000256" key="13">
    <source>
        <dbReference type="SAM" id="MobiDB-lite"/>
    </source>
</evidence>
<dbReference type="Pfam" id="PF00069">
    <property type="entry name" value="Pkinase"/>
    <property type="match status" value="2"/>
</dbReference>
<evidence type="ECO:0000256" key="8">
    <source>
        <dbReference type="ARBA" id="ARBA00022840"/>
    </source>
</evidence>
<keyword evidence="4 14" id="KW-0812">Transmembrane</keyword>
<keyword evidence="9 14" id="KW-1133">Transmembrane helix</keyword>
<accession>A0A7J6GEB6</accession>
<dbReference type="PANTHER" id="PTHR27009">
    <property type="entry name" value="RUST RESISTANCE KINASE LR10-RELATED"/>
    <property type="match status" value="1"/>
</dbReference>
<dbReference type="FunFam" id="1.10.510.10:FF:000590">
    <property type="entry name" value="PR5-like receptor kinase"/>
    <property type="match status" value="2"/>
</dbReference>
<dbReference type="InterPro" id="IPR011009">
    <property type="entry name" value="Kinase-like_dom_sf"/>
</dbReference>
<evidence type="ECO:0000256" key="5">
    <source>
        <dbReference type="ARBA" id="ARBA00022729"/>
    </source>
</evidence>
<evidence type="ECO:0000256" key="3">
    <source>
        <dbReference type="ARBA" id="ARBA00022679"/>
    </source>
</evidence>
<keyword evidence="10 14" id="KW-0472">Membrane</keyword>
<feature type="binding site" evidence="12">
    <location>
        <position position="300"/>
    </location>
    <ligand>
        <name>ATP</name>
        <dbReference type="ChEBI" id="CHEBI:30616"/>
    </ligand>
</feature>
<keyword evidence="7" id="KW-0418">Kinase</keyword>
<feature type="compositionally biased region" description="Low complexity" evidence="13">
    <location>
        <begin position="1240"/>
        <end position="1250"/>
    </location>
</feature>
<dbReference type="AlphaFoldDB" id="A0A7J6GEB6"/>
<keyword evidence="3" id="KW-0808">Transferase</keyword>
<evidence type="ECO:0000313" key="17">
    <source>
        <dbReference type="Proteomes" id="UP000525078"/>
    </source>
</evidence>
<keyword evidence="11" id="KW-0325">Glycoprotein</keyword>
<comment type="subcellular location">
    <subcellularLocation>
        <location evidence="1">Membrane</location>
        <topology evidence="1">Single-pass type I membrane protein</topology>
    </subcellularLocation>
</comment>